<dbReference type="PANTHER" id="PTHR33360">
    <property type="entry name" value="TRANSPOSASE FOR INSERTION SEQUENCE ELEMENT IS200"/>
    <property type="match status" value="1"/>
</dbReference>
<reference evidence="3" key="1">
    <citation type="submission" date="2011-05" db="EMBL/GenBank/DDBJ databases">
        <title>Unity in variety -- the pan-genome of the Chlamydiae.</title>
        <authorList>
            <person name="Collingro A."/>
            <person name="Tischler P."/>
            <person name="Weinmaier T."/>
            <person name="Penz T."/>
            <person name="Heinz E."/>
            <person name="Brunham R.C."/>
            <person name="Read T.D."/>
            <person name="Bavoil P.M."/>
            <person name="Sachse K."/>
            <person name="Kahane S."/>
            <person name="Friedman M.G."/>
            <person name="Rattei T."/>
            <person name="Myers G.S.A."/>
            <person name="Horn M."/>
        </authorList>
    </citation>
    <scope>NUCLEOTIDE SEQUENCE</scope>
    <source>
        <strain evidence="3">2032/99</strain>
    </source>
</reference>
<feature type="region of interest" description="Disordered" evidence="1">
    <location>
        <begin position="133"/>
        <end position="166"/>
    </location>
</feature>
<dbReference type="SMART" id="SM01321">
    <property type="entry name" value="Y1_Tnp"/>
    <property type="match status" value="1"/>
</dbReference>
<dbReference type="AlphaFoldDB" id="F8LEN5"/>
<name>F8LEN5_9BACT</name>
<proteinExistence type="predicted"/>
<dbReference type="GO" id="GO:0004803">
    <property type="term" value="F:transposase activity"/>
    <property type="evidence" value="ECO:0007669"/>
    <property type="project" value="InterPro"/>
</dbReference>
<dbReference type="Gene3D" id="3.30.70.1290">
    <property type="entry name" value="Transposase IS200-like"/>
    <property type="match status" value="1"/>
</dbReference>
<organism evidence="3">
    <name type="scientific">Waddlia chondrophila 2032/99</name>
    <dbReference type="NCBI Taxonomy" id="765953"/>
    <lineage>
        <taxon>Bacteria</taxon>
        <taxon>Pseudomonadati</taxon>
        <taxon>Chlamydiota</taxon>
        <taxon>Chlamydiia</taxon>
        <taxon>Parachlamydiales</taxon>
        <taxon>Waddliaceae</taxon>
        <taxon>Waddlia</taxon>
    </lineage>
</organism>
<sequence length="166" mass="20007">MKEKYDWRTGRSCVFKNHIHLVFVTKYRRNAITDEMLLRLRDLFDETCIQMDAELLEFNGEDDHVHLLVTCPPKLAVSNLVQKLKGKSAYFLRKEYWEQIRDKLWGSHFWSPSYCVVSCGGAPLETVKKYIEEQRRPPKQNQIERSKRFAGRKRTPEENWKWEERR</sequence>
<evidence type="ECO:0000259" key="2">
    <source>
        <dbReference type="SMART" id="SM01321"/>
    </source>
</evidence>
<feature type="domain" description="Transposase IS200-like" evidence="2">
    <location>
        <begin position="14"/>
        <end position="134"/>
    </location>
</feature>
<feature type="compositionally biased region" description="Basic and acidic residues" evidence="1">
    <location>
        <begin position="133"/>
        <end position="147"/>
    </location>
</feature>
<dbReference type="PANTHER" id="PTHR33360:SF2">
    <property type="entry name" value="TRANSPOSASE FOR INSERTION SEQUENCE ELEMENT IS200"/>
    <property type="match status" value="1"/>
</dbReference>
<dbReference type="NCBIfam" id="NF033573">
    <property type="entry name" value="transpos_IS200"/>
    <property type="match status" value="1"/>
</dbReference>
<protein>
    <submittedName>
        <fullName evidence="3">Putative IS200 element transposase</fullName>
    </submittedName>
</protein>
<evidence type="ECO:0000313" key="3">
    <source>
        <dbReference type="EMBL" id="CCB91953.1"/>
    </source>
</evidence>
<dbReference type="GO" id="GO:0003677">
    <property type="term" value="F:DNA binding"/>
    <property type="evidence" value="ECO:0007669"/>
    <property type="project" value="InterPro"/>
</dbReference>
<gene>
    <name evidence="3" type="ORF">WCH_DD19670</name>
</gene>
<dbReference type="SUPFAM" id="SSF143422">
    <property type="entry name" value="Transposase IS200-like"/>
    <property type="match status" value="1"/>
</dbReference>
<dbReference type="Pfam" id="PF01797">
    <property type="entry name" value="Y1_Tnp"/>
    <property type="match status" value="1"/>
</dbReference>
<accession>F8LEN5</accession>
<dbReference type="GO" id="GO:0006313">
    <property type="term" value="P:DNA transposition"/>
    <property type="evidence" value="ECO:0007669"/>
    <property type="project" value="InterPro"/>
</dbReference>
<evidence type="ECO:0000256" key="1">
    <source>
        <dbReference type="SAM" id="MobiDB-lite"/>
    </source>
</evidence>
<dbReference type="InterPro" id="IPR036515">
    <property type="entry name" value="Transposase_17_sf"/>
</dbReference>
<dbReference type="InterPro" id="IPR002686">
    <property type="entry name" value="Transposase_17"/>
</dbReference>
<dbReference type="EMBL" id="FR872659">
    <property type="protein sequence ID" value="CCB91953.1"/>
    <property type="molecule type" value="Genomic_DNA"/>
</dbReference>
<feature type="compositionally biased region" description="Basic and acidic residues" evidence="1">
    <location>
        <begin position="154"/>
        <end position="166"/>
    </location>
</feature>